<proteinExistence type="predicted"/>
<sequence>MTGIRSLVVFRKLLVHELTIEPKRVKATYTIVKKDGEEVSNQLIYSYNASYFDRKNAEDVNLASLMVAQVALNYGLFFEEIVFDGLFDEADRRFLTDMMENTSREILVMKFYSKNEFLKPPYDKLPLENLTRYTAASLVFKGDSFPGLTFKRRERESKENEYVILSSGGKDSLLTYGLIREIGVAHPVFINESGRHWFTAVNAYDYYRENEPNTAKPWCNSDRIFNWMVRQMPFIKENFQNIRADIYPIRLWTVAVFLFGTLPVALKRNAGNVLIGNEYDTTVKGNHHGISHYNGLYDQSKYFDNALTRFYAKKGWNIRQYSVLRSLSELLILKILVKRYPELQAHQVSCHAAHEKDGRMLPCGNCEKCRRIIGMLKALDEDPRRCGYTDEQIRKGLLALEKQGVKQLGSDAAHLYFLLHSQGLITDNEHTRKLVREHHEIVSLRFDRERSNLQDIPVQIRKPLLEIYQKYSEGCVRLDDRKWHTFTPDKAFLNQPYFLMKSDEHKTN</sequence>
<protein>
    <submittedName>
        <fullName evidence="1">Uncharacterized protein</fullName>
    </submittedName>
</protein>
<dbReference type="Proteomes" id="UP000625780">
    <property type="component" value="Unassembled WGS sequence"/>
</dbReference>
<evidence type="ECO:0000313" key="2">
    <source>
        <dbReference type="Proteomes" id="UP000625780"/>
    </source>
</evidence>
<name>A0ABQ1QS17_9FLAO</name>
<comment type="caution">
    <text evidence="1">The sequence shown here is derived from an EMBL/GenBank/DDBJ whole genome shotgun (WGS) entry which is preliminary data.</text>
</comment>
<dbReference type="RefSeq" id="WP_188369376.1">
    <property type="nucleotide sequence ID" value="NZ_BMFH01000001.1"/>
</dbReference>
<accession>A0ABQ1QS17</accession>
<dbReference type="EMBL" id="BMFH01000001">
    <property type="protein sequence ID" value="GGD43194.1"/>
    <property type="molecule type" value="Genomic_DNA"/>
</dbReference>
<keyword evidence="2" id="KW-1185">Reference proteome</keyword>
<evidence type="ECO:0000313" key="1">
    <source>
        <dbReference type="EMBL" id="GGD43194.1"/>
    </source>
</evidence>
<dbReference type="Gene3D" id="3.40.50.620">
    <property type="entry name" value="HUPs"/>
    <property type="match status" value="1"/>
</dbReference>
<dbReference type="InterPro" id="IPR014729">
    <property type="entry name" value="Rossmann-like_a/b/a_fold"/>
</dbReference>
<gene>
    <name evidence="1" type="ORF">GCM10011361_07680</name>
</gene>
<reference evidence="2" key="1">
    <citation type="journal article" date="2019" name="Int. J. Syst. Evol. Microbiol.">
        <title>The Global Catalogue of Microorganisms (GCM) 10K type strain sequencing project: providing services to taxonomists for standard genome sequencing and annotation.</title>
        <authorList>
            <consortium name="The Broad Institute Genomics Platform"/>
            <consortium name="The Broad Institute Genome Sequencing Center for Infectious Disease"/>
            <person name="Wu L."/>
            <person name="Ma J."/>
        </authorList>
    </citation>
    <scope>NUCLEOTIDE SEQUENCE [LARGE SCALE GENOMIC DNA]</scope>
    <source>
        <strain evidence="2">CGMCC 1.12606</strain>
    </source>
</reference>
<organism evidence="1 2">
    <name type="scientific">Muriicola marianensis</name>
    <dbReference type="NCBI Taxonomy" id="1324801"/>
    <lineage>
        <taxon>Bacteria</taxon>
        <taxon>Pseudomonadati</taxon>
        <taxon>Bacteroidota</taxon>
        <taxon>Flavobacteriia</taxon>
        <taxon>Flavobacteriales</taxon>
        <taxon>Flavobacteriaceae</taxon>
        <taxon>Muriicola</taxon>
    </lineage>
</organism>